<accession>A0ABS5DT89</accession>
<comment type="subcellular location">
    <subcellularLocation>
        <location evidence="1">Membrane</location>
        <topology evidence="1">Single-pass membrane protein</topology>
    </subcellularLocation>
</comment>
<gene>
    <name evidence="9" type="ORF">KAK11_03380</name>
</gene>
<dbReference type="InterPro" id="IPR006144">
    <property type="entry name" value="Secretion_HlyD_CS"/>
</dbReference>
<dbReference type="InterPro" id="IPR058982">
    <property type="entry name" value="Beta-barrel_AprE"/>
</dbReference>
<feature type="domain" description="AprE-like beta-barrel" evidence="8">
    <location>
        <begin position="308"/>
        <end position="399"/>
    </location>
</feature>
<dbReference type="PANTHER" id="PTHR30386">
    <property type="entry name" value="MEMBRANE FUSION SUBUNIT OF EMRAB-TOLC MULTIDRUG EFFLUX PUMP"/>
    <property type="match status" value="1"/>
</dbReference>
<dbReference type="Gene3D" id="2.40.50.100">
    <property type="match status" value="1"/>
</dbReference>
<keyword evidence="6 7" id="KW-0472">Membrane</keyword>
<evidence type="ECO:0000256" key="3">
    <source>
        <dbReference type="ARBA" id="ARBA00022448"/>
    </source>
</evidence>
<dbReference type="InterPro" id="IPR050739">
    <property type="entry name" value="MFP"/>
</dbReference>
<keyword evidence="10" id="KW-1185">Reference proteome</keyword>
<sequence length="419" mass="45119">MSFFRPESLHSRRQAWLGSIHVMQPLGLAWLTFGVLATLVAVSTFLFLGELPRTTRLTGLVVPQKGWVRVVPPVAGRLLAVEVEEGQRVAEGAALFTLEVVSPQWGEATSLGLRQSFEARRRSLDEAGKQSQMLLLEQSKGLAQRLAAARREAAVLATQSALQQQRQALAERAVARLETLVAEQFVSAAQVQEKTGELLSSRAEGAAIARQREALDAEIAALEAQARQLPLLAAQRLGELEREHGELAELATRESGSQAPRRVAVQAPVAGTLSAVHASRGQAVSPDAAVLTLTPEGEPLVAYLYAPSSALGFVRVGQAVKLRVQAFPHQKFGWLPGQVSAVAQASAQAEELAQVAGLGRGAAVEPLYRITVALRQTNLTAAGAARPLRAGMQLEADVVLEQRRLVEWLFEPLLAWARR</sequence>
<evidence type="ECO:0000256" key="5">
    <source>
        <dbReference type="ARBA" id="ARBA00022989"/>
    </source>
</evidence>
<dbReference type="PRINTS" id="PR01490">
    <property type="entry name" value="RTXTOXIND"/>
</dbReference>
<evidence type="ECO:0000313" key="10">
    <source>
        <dbReference type="Proteomes" id="UP000672097"/>
    </source>
</evidence>
<dbReference type="EMBL" id="JAGQDG010000001">
    <property type="protein sequence ID" value="MBQ0934358.1"/>
    <property type="molecule type" value="Genomic_DNA"/>
</dbReference>
<keyword evidence="5 7" id="KW-1133">Transmembrane helix</keyword>
<dbReference type="PROSITE" id="PS00543">
    <property type="entry name" value="HLYD_FAMILY"/>
    <property type="match status" value="1"/>
</dbReference>
<protein>
    <submittedName>
        <fullName evidence="9">HlyD family efflux transporter periplasmic adaptor subunit</fullName>
    </submittedName>
</protein>
<reference evidence="9 10" key="1">
    <citation type="submission" date="2021-04" db="EMBL/GenBank/DDBJ databases">
        <title>The genome sequence of type strain Ideonella paludis KCTC 32238.</title>
        <authorList>
            <person name="Liu Y."/>
        </authorList>
    </citation>
    <scope>NUCLEOTIDE SEQUENCE [LARGE SCALE GENOMIC DNA]</scope>
    <source>
        <strain evidence="9 10">KCTC 32238</strain>
    </source>
</reference>
<evidence type="ECO:0000256" key="7">
    <source>
        <dbReference type="SAM" id="Phobius"/>
    </source>
</evidence>
<evidence type="ECO:0000313" key="9">
    <source>
        <dbReference type="EMBL" id="MBQ0934358.1"/>
    </source>
</evidence>
<evidence type="ECO:0000256" key="2">
    <source>
        <dbReference type="ARBA" id="ARBA00009477"/>
    </source>
</evidence>
<evidence type="ECO:0000256" key="6">
    <source>
        <dbReference type="ARBA" id="ARBA00023136"/>
    </source>
</evidence>
<feature type="transmembrane region" description="Helical" evidence="7">
    <location>
        <begin position="27"/>
        <end position="48"/>
    </location>
</feature>
<comment type="caution">
    <text evidence="9">The sequence shown here is derived from an EMBL/GenBank/DDBJ whole genome shotgun (WGS) entry which is preliminary data.</text>
</comment>
<dbReference type="RefSeq" id="WP_210806135.1">
    <property type="nucleotide sequence ID" value="NZ_JAGQDG010000001.1"/>
</dbReference>
<evidence type="ECO:0000259" key="8">
    <source>
        <dbReference type="Pfam" id="PF26002"/>
    </source>
</evidence>
<organism evidence="9 10">
    <name type="scientific">Ideonella paludis</name>
    <dbReference type="NCBI Taxonomy" id="1233411"/>
    <lineage>
        <taxon>Bacteria</taxon>
        <taxon>Pseudomonadati</taxon>
        <taxon>Pseudomonadota</taxon>
        <taxon>Betaproteobacteria</taxon>
        <taxon>Burkholderiales</taxon>
        <taxon>Sphaerotilaceae</taxon>
        <taxon>Ideonella</taxon>
    </lineage>
</organism>
<proteinExistence type="inferred from homology"/>
<comment type="similarity">
    <text evidence="2">Belongs to the membrane fusion protein (MFP) (TC 8.A.1) family.</text>
</comment>
<dbReference type="Pfam" id="PF26002">
    <property type="entry name" value="Beta-barrel_AprE"/>
    <property type="match status" value="1"/>
</dbReference>
<keyword evidence="3" id="KW-0813">Transport</keyword>
<dbReference type="Gene3D" id="2.40.30.170">
    <property type="match status" value="1"/>
</dbReference>
<name>A0ABS5DT89_9BURK</name>
<evidence type="ECO:0000256" key="1">
    <source>
        <dbReference type="ARBA" id="ARBA00004167"/>
    </source>
</evidence>
<dbReference type="PANTHER" id="PTHR30386:SF28">
    <property type="entry name" value="EXPORTED PROTEIN"/>
    <property type="match status" value="1"/>
</dbReference>
<keyword evidence="4 7" id="KW-0812">Transmembrane</keyword>
<dbReference type="Proteomes" id="UP000672097">
    <property type="component" value="Unassembled WGS sequence"/>
</dbReference>
<evidence type="ECO:0000256" key="4">
    <source>
        <dbReference type="ARBA" id="ARBA00022692"/>
    </source>
</evidence>